<feature type="domain" description="TOG" evidence="2">
    <location>
        <begin position="166"/>
        <end position="396"/>
    </location>
</feature>
<proteinExistence type="predicted"/>
<dbReference type="EMBL" id="CAJVQA010003182">
    <property type="protein sequence ID" value="CAG8568777.1"/>
    <property type="molecule type" value="Genomic_DNA"/>
</dbReference>
<reference evidence="3" key="1">
    <citation type="submission" date="2021-06" db="EMBL/GenBank/DDBJ databases">
        <authorList>
            <person name="Kallberg Y."/>
            <person name="Tangrot J."/>
            <person name="Rosling A."/>
        </authorList>
    </citation>
    <scope>NUCLEOTIDE SEQUENCE</scope>
    <source>
        <strain evidence="3">FL966</strain>
    </source>
</reference>
<feature type="region of interest" description="Disordered" evidence="1">
    <location>
        <begin position="394"/>
        <end position="414"/>
    </location>
</feature>
<dbReference type="AlphaFoldDB" id="A0A9N9BM27"/>
<organism evidence="3 4">
    <name type="scientific">Cetraspora pellucida</name>
    <dbReference type="NCBI Taxonomy" id="1433469"/>
    <lineage>
        <taxon>Eukaryota</taxon>
        <taxon>Fungi</taxon>
        <taxon>Fungi incertae sedis</taxon>
        <taxon>Mucoromycota</taxon>
        <taxon>Glomeromycotina</taxon>
        <taxon>Glomeromycetes</taxon>
        <taxon>Diversisporales</taxon>
        <taxon>Gigasporaceae</taxon>
        <taxon>Cetraspora</taxon>
    </lineage>
</organism>
<dbReference type="GO" id="GO:0007051">
    <property type="term" value="P:spindle organization"/>
    <property type="evidence" value="ECO:0007669"/>
    <property type="project" value="InterPro"/>
</dbReference>
<sequence>MVESSELDKNDAIKNFTNPVSTTNVHEEYIIDLKSRVTFLENHFILLVQHIKTLYSSIKYLGFDNLTETECPKHDINGNIEEFSGVNFATCKMMAAASSKNDTAEKFQGVDFDTKSTYKMTTAEIANSEHNRNNTVEKFQSVDFCAQITCKMITAELASSERCENNMGELSKTDISAQFTRKLLKEATDINLKIRINALNKILKIVDANKKIGPNLGGLPRILKLRLSDNNIDLQIISLDICSKIATAMGSPFKKYATTFINSVTEVLKTQKNAIVREHAIGCLKCFASAIGISSVEKLLATRYALLQKDLQVLLSNTHKDVDDKNNLSKLQEYKEDVGSNIKSADHDFKLKKHGDHKGAVKQRNDAICLVYDTESPSKKSDIKEFGQKSISKGNKNHKLTMLPKPTGSLAIHPNKKENTNMEYSMPNNNKNLTIANSSGIPPAKQSTSECDSLSLVKVDISKIMNSDYLQCIKLLKQLNKQLKISSGFANSYVFELVNVLTDKIRTSYTQLDLQSQPNIQLYKSLINTLDLLFSNKKLALVVSQDLLEGLLIELTYQLSNSNLQNQETGQHLSKALRISINKVLLNSNRNLIYGALLSILKTSFTKLQEVDDLTVIIKFTEFIMKYLQHLSKYVKNNIKSHILRPNELLRDLNEFLLSAPPEWENQVKEKMPLGEEPFNIIQIILKKLVEELGENIYNHLDLISDFQRSHSLSIEYFGSQGELLYLPTRFNSVPQALNTKLVIYFNRPRQEKNPSSLTSSVYSEKLNQLSDFTNVVKLVGKNSLINYRQKNYPLANKFDYIFVDNDYTNFCQKVVTHFKFSKPLVVCTLETVIWKLNKTLLNDPEVEESINNKISSVNSVLEWDYLKKNLQSVFCAFKHKTFKQNNKSTDFNLTWSDVSNDLSHLEDREIQDDLIKAGWGEKKEKSTSNIRNPSDPTSKDPIKILSYIKTYYQELFKKDTINLNIACKITNNLPSITEEQNNSLDKSPPESNDIEPPIVQDMLDARLGFIWLKLLSGNSLWAKMEREFIKEELKKHEVSIEIALQNPIDLSIWPLEWRPYVAAWKRLNGKISLSTNFCPCNKNSIEIANLKGDEYSVMGAIEYLRKHSNIHDLSTRDA</sequence>
<dbReference type="SMART" id="SM01349">
    <property type="entry name" value="TOG"/>
    <property type="match status" value="1"/>
</dbReference>
<dbReference type="GO" id="GO:0051010">
    <property type="term" value="F:microtubule plus-end binding"/>
    <property type="evidence" value="ECO:0007669"/>
    <property type="project" value="InterPro"/>
</dbReference>
<dbReference type="GO" id="GO:0046785">
    <property type="term" value="P:microtubule polymerization"/>
    <property type="evidence" value="ECO:0007669"/>
    <property type="project" value="InterPro"/>
</dbReference>
<dbReference type="Proteomes" id="UP000789759">
    <property type="component" value="Unassembled WGS sequence"/>
</dbReference>
<gene>
    <name evidence="3" type="ORF">CPELLU_LOCUS5552</name>
</gene>
<evidence type="ECO:0000256" key="1">
    <source>
        <dbReference type="SAM" id="MobiDB-lite"/>
    </source>
</evidence>
<protein>
    <submittedName>
        <fullName evidence="3">10533_t:CDS:1</fullName>
    </submittedName>
</protein>
<dbReference type="OrthoDB" id="2368728at2759"/>
<comment type="caution">
    <text evidence="3">The sequence shown here is derived from an EMBL/GenBank/DDBJ whole genome shotgun (WGS) entry which is preliminary data.</text>
</comment>
<dbReference type="SUPFAM" id="SSF48371">
    <property type="entry name" value="ARM repeat"/>
    <property type="match status" value="1"/>
</dbReference>
<dbReference type="GO" id="GO:0030951">
    <property type="term" value="P:establishment or maintenance of microtubule cytoskeleton polarity"/>
    <property type="evidence" value="ECO:0007669"/>
    <property type="project" value="InterPro"/>
</dbReference>
<dbReference type="PANTHER" id="PTHR12609">
    <property type="entry name" value="MICROTUBULE ASSOCIATED PROTEIN XMAP215"/>
    <property type="match status" value="1"/>
</dbReference>
<evidence type="ECO:0000313" key="3">
    <source>
        <dbReference type="EMBL" id="CAG8568777.1"/>
    </source>
</evidence>
<dbReference type="InterPro" id="IPR016024">
    <property type="entry name" value="ARM-type_fold"/>
</dbReference>
<dbReference type="GO" id="GO:0061863">
    <property type="term" value="F:microtubule plus end polymerase"/>
    <property type="evidence" value="ECO:0007669"/>
    <property type="project" value="InterPro"/>
</dbReference>
<name>A0A9N9BM27_9GLOM</name>
<dbReference type="InterPro" id="IPR045110">
    <property type="entry name" value="XMAP215"/>
</dbReference>
<dbReference type="InterPro" id="IPR011989">
    <property type="entry name" value="ARM-like"/>
</dbReference>
<keyword evidence="4" id="KW-1185">Reference proteome</keyword>
<dbReference type="InterPro" id="IPR034085">
    <property type="entry name" value="TOG"/>
</dbReference>
<dbReference type="Gene3D" id="1.25.10.10">
    <property type="entry name" value="Leucine-rich Repeat Variant"/>
    <property type="match status" value="1"/>
</dbReference>
<accession>A0A9N9BM27</accession>
<evidence type="ECO:0000259" key="2">
    <source>
        <dbReference type="SMART" id="SM01349"/>
    </source>
</evidence>
<evidence type="ECO:0000313" key="4">
    <source>
        <dbReference type="Proteomes" id="UP000789759"/>
    </source>
</evidence>